<dbReference type="Proteomes" id="UP000519972">
    <property type="component" value="Unassembled WGS sequence"/>
</dbReference>
<evidence type="ECO:0000313" key="3">
    <source>
        <dbReference type="EMBL" id="NNU35596.1"/>
    </source>
</evidence>
<organism evidence="3 4">
    <name type="scientific">Rhizobium sophorae</name>
    <dbReference type="NCBI Taxonomy" id="1535242"/>
    <lineage>
        <taxon>Bacteria</taxon>
        <taxon>Pseudomonadati</taxon>
        <taxon>Pseudomonadota</taxon>
        <taxon>Alphaproteobacteria</taxon>
        <taxon>Hyphomicrobiales</taxon>
        <taxon>Rhizobiaceae</taxon>
        <taxon>Rhizobium/Agrobacterium group</taxon>
        <taxon>Rhizobium</taxon>
    </lineage>
</organism>
<sequence>MGWALANTPWLLYAAAFLSGIGWSARGAVAINAIVSPWFAAKRPLALGVAFNGGSVGGVIFSPVWVALIDAIGFPAAALSVSAGMLATLGVLSAFVLTRSPEALTRRPTAPRSALQFFQSARRFKRSPHPRPFGFSMIEPSSRSALE</sequence>
<keyword evidence="2" id="KW-0472">Membrane</keyword>
<feature type="transmembrane region" description="Helical" evidence="2">
    <location>
        <begin position="74"/>
        <end position="97"/>
    </location>
</feature>
<dbReference type="Gene3D" id="1.20.1250.20">
    <property type="entry name" value="MFS general substrate transporter like domains"/>
    <property type="match status" value="1"/>
</dbReference>
<dbReference type="EMBL" id="JABFCN010000003">
    <property type="protein sequence ID" value="NNU35596.1"/>
    <property type="molecule type" value="Genomic_DNA"/>
</dbReference>
<evidence type="ECO:0000313" key="4">
    <source>
        <dbReference type="Proteomes" id="UP000519972"/>
    </source>
</evidence>
<dbReference type="InterPro" id="IPR036259">
    <property type="entry name" value="MFS_trans_sf"/>
</dbReference>
<gene>
    <name evidence="3" type="ORF">G9X64_03595</name>
</gene>
<comment type="caution">
    <text evidence="3">The sequence shown here is derived from an EMBL/GenBank/DDBJ whole genome shotgun (WGS) entry which is preliminary data.</text>
</comment>
<evidence type="ECO:0000256" key="2">
    <source>
        <dbReference type="SAM" id="Phobius"/>
    </source>
</evidence>
<evidence type="ECO:0008006" key="5">
    <source>
        <dbReference type="Google" id="ProtNLM"/>
    </source>
</evidence>
<accession>A0A7Y3S2S6</accession>
<protein>
    <recommendedName>
        <fullName evidence="5">Major facilitator superfamily domain-containing protein</fullName>
    </recommendedName>
</protein>
<feature type="region of interest" description="Disordered" evidence="1">
    <location>
        <begin position="128"/>
        <end position="147"/>
    </location>
</feature>
<feature type="transmembrane region" description="Helical" evidence="2">
    <location>
        <begin position="47"/>
        <end position="68"/>
    </location>
</feature>
<keyword evidence="4" id="KW-1185">Reference proteome</keyword>
<evidence type="ECO:0000256" key="1">
    <source>
        <dbReference type="SAM" id="MobiDB-lite"/>
    </source>
</evidence>
<feature type="transmembrane region" description="Helical" evidence="2">
    <location>
        <begin position="12"/>
        <end position="35"/>
    </location>
</feature>
<proteinExistence type="predicted"/>
<dbReference type="SUPFAM" id="SSF103473">
    <property type="entry name" value="MFS general substrate transporter"/>
    <property type="match status" value="1"/>
</dbReference>
<keyword evidence="2" id="KW-1133">Transmembrane helix</keyword>
<dbReference type="AlphaFoldDB" id="A0A7Y3S2S6"/>
<name>A0A7Y3S2S6_9HYPH</name>
<reference evidence="3 4" key="1">
    <citation type="submission" date="2020-02" db="EMBL/GenBank/DDBJ databases">
        <authorList>
            <person name="Sun Q."/>
        </authorList>
    </citation>
    <scope>NUCLEOTIDE SEQUENCE [LARGE SCALE GENOMIC DNA]</scope>
    <source>
        <strain evidence="3 4">CCBAU 03386</strain>
    </source>
</reference>
<keyword evidence="2" id="KW-0812">Transmembrane</keyword>